<protein>
    <submittedName>
        <fullName evidence="2">Uncharacterized protein</fullName>
    </submittedName>
</protein>
<reference evidence="2 3" key="1">
    <citation type="journal article" date="2019" name="Nat. Ecol. Evol.">
        <title>Megaphylogeny resolves global patterns of mushroom evolution.</title>
        <authorList>
            <person name="Varga T."/>
            <person name="Krizsan K."/>
            <person name="Foldi C."/>
            <person name="Dima B."/>
            <person name="Sanchez-Garcia M."/>
            <person name="Sanchez-Ramirez S."/>
            <person name="Szollosi G.J."/>
            <person name="Szarkandi J.G."/>
            <person name="Papp V."/>
            <person name="Albert L."/>
            <person name="Andreopoulos W."/>
            <person name="Angelini C."/>
            <person name="Antonin V."/>
            <person name="Barry K.W."/>
            <person name="Bougher N.L."/>
            <person name="Buchanan P."/>
            <person name="Buyck B."/>
            <person name="Bense V."/>
            <person name="Catcheside P."/>
            <person name="Chovatia M."/>
            <person name="Cooper J."/>
            <person name="Damon W."/>
            <person name="Desjardin D."/>
            <person name="Finy P."/>
            <person name="Geml J."/>
            <person name="Haridas S."/>
            <person name="Hughes K."/>
            <person name="Justo A."/>
            <person name="Karasinski D."/>
            <person name="Kautmanova I."/>
            <person name="Kiss B."/>
            <person name="Kocsube S."/>
            <person name="Kotiranta H."/>
            <person name="LaButti K.M."/>
            <person name="Lechner B.E."/>
            <person name="Liimatainen K."/>
            <person name="Lipzen A."/>
            <person name="Lukacs Z."/>
            <person name="Mihaltcheva S."/>
            <person name="Morgado L.N."/>
            <person name="Niskanen T."/>
            <person name="Noordeloos M.E."/>
            <person name="Ohm R.A."/>
            <person name="Ortiz-Santana B."/>
            <person name="Ovrebo C."/>
            <person name="Racz N."/>
            <person name="Riley R."/>
            <person name="Savchenko A."/>
            <person name="Shiryaev A."/>
            <person name="Soop K."/>
            <person name="Spirin V."/>
            <person name="Szebenyi C."/>
            <person name="Tomsovsky M."/>
            <person name="Tulloss R.E."/>
            <person name="Uehling J."/>
            <person name="Grigoriev I.V."/>
            <person name="Vagvolgyi C."/>
            <person name="Papp T."/>
            <person name="Martin F.M."/>
            <person name="Miettinen O."/>
            <person name="Hibbett D.S."/>
            <person name="Nagy L.G."/>
        </authorList>
    </citation>
    <scope>NUCLEOTIDE SEQUENCE [LARGE SCALE GENOMIC DNA]</scope>
    <source>
        <strain evidence="2 3">CBS 121175</strain>
    </source>
</reference>
<gene>
    <name evidence="2" type="ORF">FA15DRAFT_710037</name>
</gene>
<proteinExistence type="predicted"/>
<feature type="region of interest" description="Disordered" evidence="1">
    <location>
        <begin position="201"/>
        <end position="291"/>
    </location>
</feature>
<feature type="compositionally biased region" description="Basic and acidic residues" evidence="1">
    <location>
        <begin position="201"/>
        <end position="217"/>
    </location>
</feature>
<accession>A0A5C3KE11</accession>
<feature type="compositionally biased region" description="Low complexity" evidence="1">
    <location>
        <begin position="230"/>
        <end position="242"/>
    </location>
</feature>
<dbReference type="EMBL" id="ML210417">
    <property type="protein sequence ID" value="TFK18260.1"/>
    <property type="molecule type" value="Genomic_DNA"/>
</dbReference>
<keyword evidence="3" id="KW-1185">Reference proteome</keyword>
<dbReference type="AlphaFoldDB" id="A0A5C3KE11"/>
<organism evidence="2 3">
    <name type="scientific">Coprinopsis marcescibilis</name>
    <name type="common">Agaric fungus</name>
    <name type="synonym">Psathyrella marcescibilis</name>
    <dbReference type="NCBI Taxonomy" id="230819"/>
    <lineage>
        <taxon>Eukaryota</taxon>
        <taxon>Fungi</taxon>
        <taxon>Dikarya</taxon>
        <taxon>Basidiomycota</taxon>
        <taxon>Agaricomycotina</taxon>
        <taxon>Agaricomycetes</taxon>
        <taxon>Agaricomycetidae</taxon>
        <taxon>Agaricales</taxon>
        <taxon>Agaricineae</taxon>
        <taxon>Psathyrellaceae</taxon>
        <taxon>Coprinopsis</taxon>
    </lineage>
</organism>
<evidence type="ECO:0000313" key="3">
    <source>
        <dbReference type="Proteomes" id="UP000307440"/>
    </source>
</evidence>
<sequence length="291" mass="32666">MATLGYAIALVSTCLHFAFETGSFNFNAIEVASNWASMTLLQEKTIALKVELKNFADKFPLDHLWLEYHVLHTLFLCGCRELIHPLPVDPYQILQDPVSNLNAAVVHTGPRVRQCQALDRMHRNTGGSSKVLGHMIGPVGTSVNLDGVPAPTEGGLAILMFSEERIDEDGPSTSGQGHAHVHYYLDVQVEEIDDDHDTAAESFKRKESSTSRFHDSDNCPMKKNKGYHGNDSNTNSDANDTDNVPDYKGKGKEKAHCDQSRSQKHRYKRQKHENLYHDINLYGHHDSHYED</sequence>
<dbReference type="Proteomes" id="UP000307440">
    <property type="component" value="Unassembled WGS sequence"/>
</dbReference>
<feature type="compositionally biased region" description="Basic and acidic residues" evidence="1">
    <location>
        <begin position="245"/>
        <end position="261"/>
    </location>
</feature>
<name>A0A5C3KE11_COPMA</name>
<feature type="compositionally biased region" description="Basic residues" evidence="1">
    <location>
        <begin position="262"/>
        <end position="271"/>
    </location>
</feature>
<evidence type="ECO:0000313" key="2">
    <source>
        <dbReference type="EMBL" id="TFK18260.1"/>
    </source>
</evidence>
<evidence type="ECO:0000256" key="1">
    <source>
        <dbReference type="SAM" id="MobiDB-lite"/>
    </source>
</evidence>